<dbReference type="AlphaFoldDB" id="A0A914DA34"/>
<evidence type="ECO:0000313" key="3">
    <source>
        <dbReference type="Proteomes" id="UP000887540"/>
    </source>
</evidence>
<keyword evidence="3" id="KW-1185">Reference proteome</keyword>
<evidence type="ECO:0000256" key="1">
    <source>
        <dbReference type="SAM" id="Phobius"/>
    </source>
</evidence>
<dbReference type="InterPro" id="IPR013099">
    <property type="entry name" value="K_chnl_dom"/>
</dbReference>
<dbReference type="Proteomes" id="UP000887540">
    <property type="component" value="Unplaced"/>
</dbReference>
<dbReference type="SUPFAM" id="SSF81324">
    <property type="entry name" value="Voltage-gated potassium channels"/>
    <property type="match status" value="1"/>
</dbReference>
<dbReference type="Gene3D" id="1.10.287.70">
    <property type="match status" value="1"/>
</dbReference>
<feature type="transmembrane region" description="Helical" evidence="1">
    <location>
        <begin position="32"/>
        <end position="50"/>
    </location>
</feature>
<proteinExistence type="predicted"/>
<feature type="transmembrane region" description="Helical" evidence="1">
    <location>
        <begin position="57"/>
        <end position="77"/>
    </location>
</feature>
<keyword evidence="1" id="KW-1133">Transmembrane helix</keyword>
<name>A0A914DA34_9BILA</name>
<keyword evidence="1" id="KW-0472">Membrane</keyword>
<reference evidence="4" key="1">
    <citation type="submission" date="2022-11" db="UniProtKB">
        <authorList>
            <consortium name="WormBaseParasite"/>
        </authorList>
    </citation>
    <scope>IDENTIFICATION</scope>
</reference>
<feature type="domain" description="Potassium channel" evidence="2">
    <location>
        <begin position="42"/>
        <end position="107"/>
    </location>
</feature>
<evidence type="ECO:0000313" key="4">
    <source>
        <dbReference type="WBParaSite" id="ACRNAN_scaffold20598.g26156.t1"/>
    </source>
</evidence>
<evidence type="ECO:0000259" key="2">
    <source>
        <dbReference type="Pfam" id="PF07885"/>
    </source>
</evidence>
<protein>
    <submittedName>
        <fullName evidence="4">Potassium channel domain-containing protein</fullName>
    </submittedName>
</protein>
<keyword evidence="1" id="KW-0812">Transmembrane</keyword>
<organism evidence="3 4">
    <name type="scientific">Acrobeloides nanus</name>
    <dbReference type="NCBI Taxonomy" id="290746"/>
    <lineage>
        <taxon>Eukaryota</taxon>
        <taxon>Metazoa</taxon>
        <taxon>Ecdysozoa</taxon>
        <taxon>Nematoda</taxon>
        <taxon>Chromadorea</taxon>
        <taxon>Rhabditida</taxon>
        <taxon>Tylenchina</taxon>
        <taxon>Cephalobomorpha</taxon>
        <taxon>Cephaloboidea</taxon>
        <taxon>Cephalobidae</taxon>
        <taxon>Acrobeloides</taxon>
    </lineage>
</organism>
<dbReference type="WBParaSite" id="ACRNAN_scaffold20598.g26156.t1">
    <property type="protein sequence ID" value="ACRNAN_scaffold20598.g26156.t1"/>
    <property type="gene ID" value="ACRNAN_scaffold20598.g26156"/>
</dbReference>
<feature type="transmembrane region" description="Helical" evidence="1">
    <location>
        <begin position="89"/>
        <end position="110"/>
    </location>
</feature>
<sequence>MMCWRYLPCFKEKLTRSLHDNTEIEYRLPLKLWYLILSGHYCIGVIYFGFVQYSFGLIGSVYFLTIAFATTGLGDLYPDPTVAEGIFCVIYLGLGIALVSAVFSMSAFYIQNFYFVTLKRFVKKHFGHWWIFKNRPKKE</sequence>
<accession>A0A914DA34</accession>
<dbReference type="Pfam" id="PF07885">
    <property type="entry name" value="Ion_trans_2"/>
    <property type="match status" value="1"/>
</dbReference>